<sequence length="140" mass="15813">MGYNQKKEVNEAIEAVDYTLGYLIEAQKYLHSASNWGVFDILGGGFFATMVKHGKMDDARNAIMMAKDSIISLKKELLDVNEVLDVDLEISDFLIFADYFFDGIVADWMVQSKIKTAQSQVDQAIEKLEEIKSCLKMIVC</sequence>
<gene>
    <name evidence="1" type="ORF">SAMN04489758_11061</name>
</gene>
<evidence type="ECO:0000313" key="1">
    <source>
        <dbReference type="EMBL" id="SET42797.1"/>
    </source>
</evidence>
<dbReference type="GeneID" id="78288219"/>
<name>A0A1I0ECI2_9FIRM</name>
<proteinExistence type="predicted"/>
<evidence type="ECO:0000313" key="2">
    <source>
        <dbReference type="Proteomes" id="UP000198558"/>
    </source>
</evidence>
<dbReference type="Proteomes" id="UP000198558">
    <property type="component" value="Unassembled WGS sequence"/>
</dbReference>
<dbReference type="AlphaFoldDB" id="A0A1I0ECI2"/>
<accession>A0A1I0ECI2</accession>
<dbReference type="RefSeq" id="WP_092353492.1">
    <property type="nucleotide sequence ID" value="NZ_FOIN01000010.1"/>
</dbReference>
<keyword evidence="2" id="KW-1185">Reference proteome</keyword>
<dbReference type="EMBL" id="FOIN01000010">
    <property type="protein sequence ID" value="SET42797.1"/>
    <property type="molecule type" value="Genomic_DNA"/>
</dbReference>
<dbReference type="OrthoDB" id="3540923at2"/>
<protein>
    <submittedName>
        <fullName evidence="1">Uncharacterized protein</fullName>
    </submittedName>
</protein>
<organism evidence="1 2">
    <name type="scientific">Thomasclavelia cocleata</name>
    <dbReference type="NCBI Taxonomy" id="69824"/>
    <lineage>
        <taxon>Bacteria</taxon>
        <taxon>Bacillati</taxon>
        <taxon>Bacillota</taxon>
        <taxon>Erysipelotrichia</taxon>
        <taxon>Erysipelotrichales</taxon>
        <taxon>Coprobacillaceae</taxon>
        <taxon>Thomasclavelia</taxon>
    </lineage>
</organism>
<reference evidence="2" key="1">
    <citation type="submission" date="2016-10" db="EMBL/GenBank/DDBJ databases">
        <authorList>
            <person name="Varghese N."/>
            <person name="Submissions S."/>
        </authorList>
    </citation>
    <scope>NUCLEOTIDE SEQUENCE [LARGE SCALE GENOMIC DNA]</scope>
    <source>
        <strain evidence="2">DSM 1551</strain>
    </source>
</reference>